<evidence type="ECO:0000256" key="1">
    <source>
        <dbReference type="SAM" id="Phobius"/>
    </source>
</evidence>
<reference evidence="3" key="1">
    <citation type="journal article" date="2019" name="Int. J. Syst. Evol. Microbiol.">
        <title>The Global Catalogue of Microorganisms (GCM) 10K type strain sequencing project: providing services to taxonomists for standard genome sequencing and annotation.</title>
        <authorList>
            <consortium name="The Broad Institute Genomics Platform"/>
            <consortium name="The Broad Institute Genome Sequencing Center for Infectious Disease"/>
            <person name="Wu L."/>
            <person name="Ma J."/>
        </authorList>
    </citation>
    <scope>NUCLEOTIDE SEQUENCE [LARGE SCALE GENOMIC DNA]</scope>
    <source>
        <strain evidence="3">JCM 16082</strain>
    </source>
</reference>
<feature type="transmembrane region" description="Helical" evidence="1">
    <location>
        <begin position="7"/>
        <end position="27"/>
    </location>
</feature>
<name>A0ABP3XTC8_9FLAO</name>
<organism evidence="2 3">
    <name type="scientific">Gangjinia marincola</name>
    <dbReference type="NCBI Taxonomy" id="578463"/>
    <lineage>
        <taxon>Bacteria</taxon>
        <taxon>Pseudomonadati</taxon>
        <taxon>Bacteroidota</taxon>
        <taxon>Flavobacteriia</taxon>
        <taxon>Flavobacteriales</taxon>
        <taxon>Flavobacteriaceae</taxon>
        <taxon>Gangjinia</taxon>
    </lineage>
</organism>
<keyword evidence="3" id="KW-1185">Reference proteome</keyword>
<comment type="caution">
    <text evidence="2">The sequence shown here is derived from an EMBL/GenBank/DDBJ whole genome shotgun (WGS) entry which is preliminary data.</text>
</comment>
<dbReference type="RefSeq" id="WP_343763835.1">
    <property type="nucleotide sequence ID" value="NZ_BAAAFG010000002.1"/>
</dbReference>
<keyword evidence="1" id="KW-0812">Transmembrane</keyword>
<dbReference type="EMBL" id="BAAAFG010000002">
    <property type="protein sequence ID" value="GAA0871522.1"/>
    <property type="molecule type" value="Genomic_DNA"/>
</dbReference>
<keyword evidence="1" id="KW-0472">Membrane</keyword>
<proteinExistence type="predicted"/>
<evidence type="ECO:0000313" key="3">
    <source>
        <dbReference type="Proteomes" id="UP001500507"/>
    </source>
</evidence>
<evidence type="ECO:0000313" key="2">
    <source>
        <dbReference type="EMBL" id="GAA0871522.1"/>
    </source>
</evidence>
<accession>A0ABP3XTC8</accession>
<feature type="transmembrane region" description="Helical" evidence="1">
    <location>
        <begin position="120"/>
        <end position="141"/>
    </location>
</feature>
<gene>
    <name evidence="2" type="ORF">GCM10009117_06680</name>
</gene>
<sequence length="150" mass="15962">MSLHKIFKYIALALGVIGAILLARVIITGDTTIEESADVQSSVVDPFMYVSYIVLAVVIGLVLVFVIKGLFSGDIKKTLISVGLFLAVFALGYVLSSGDNLNLEPFIKKGQDVTESTSKWVGTGLIVFYVLAAAAILSMVFSGAKKAISR</sequence>
<feature type="transmembrane region" description="Helical" evidence="1">
    <location>
        <begin position="79"/>
        <end position="96"/>
    </location>
</feature>
<feature type="transmembrane region" description="Helical" evidence="1">
    <location>
        <begin position="47"/>
        <end position="67"/>
    </location>
</feature>
<dbReference type="Proteomes" id="UP001500507">
    <property type="component" value="Unassembled WGS sequence"/>
</dbReference>
<protein>
    <submittedName>
        <fullName evidence="2">Uncharacterized protein</fullName>
    </submittedName>
</protein>
<keyword evidence="1" id="KW-1133">Transmembrane helix</keyword>